<keyword evidence="2" id="KW-1185">Reference proteome</keyword>
<protein>
    <submittedName>
        <fullName evidence="1">PH and SEC7 domain containing protein secG</fullName>
    </submittedName>
</protein>
<comment type="caution">
    <text evidence="1">The sequence shown here is derived from an EMBL/GenBank/DDBJ whole genome shotgun (WGS) entry which is preliminary data.</text>
</comment>
<sequence length="282" mass="31405">MVGQFLTGYLQQCGLEAEDVPKVAAAFLGAKYCMWAASVAVAVRYRPLRRVFLSRREALLGLSRTRPFSERKRLWLVEALDHVRNSDARAAGSARMRTRDWLKKLPDRARKAVEKGIANARARYQAANYSWKLAGWQHLRTQERHKLGVVPVKPGPVGWYSWSSAKYWRLSDKLSASAGSNRLWSGMTKLLNLNSKGLALGLAEGTILFKFTVPIHMPLMLFAIVRLHRRAYSAAPVPEASVEQAGSIAEAIDGARSNLQSTRTAAKDASSLVGWGWTWAVE</sequence>
<reference evidence="1 2" key="1">
    <citation type="submission" date="2024-02" db="EMBL/GenBank/DDBJ databases">
        <authorList>
            <person name="Chen Y."/>
            <person name="Shah S."/>
            <person name="Dougan E. K."/>
            <person name="Thang M."/>
            <person name="Chan C."/>
        </authorList>
    </citation>
    <scope>NUCLEOTIDE SEQUENCE [LARGE SCALE GENOMIC DNA]</scope>
</reference>
<proteinExistence type="predicted"/>
<evidence type="ECO:0000313" key="1">
    <source>
        <dbReference type="EMBL" id="CAK9022069.1"/>
    </source>
</evidence>
<evidence type="ECO:0000313" key="2">
    <source>
        <dbReference type="Proteomes" id="UP001642464"/>
    </source>
</evidence>
<dbReference type="EMBL" id="CAXAMM010010002">
    <property type="protein sequence ID" value="CAK9022069.1"/>
    <property type="molecule type" value="Genomic_DNA"/>
</dbReference>
<gene>
    <name evidence="1" type="ORF">SCF082_LOCUS15633</name>
</gene>
<accession>A0ABP0K670</accession>
<organism evidence="1 2">
    <name type="scientific">Durusdinium trenchii</name>
    <dbReference type="NCBI Taxonomy" id="1381693"/>
    <lineage>
        <taxon>Eukaryota</taxon>
        <taxon>Sar</taxon>
        <taxon>Alveolata</taxon>
        <taxon>Dinophyceae</taxon>
        <taxon>Suessiales</taxon>
        <taxon>Symbiodiniaceae</taxon>
        <taxon>Durusdinium</taxon>
    </lineage>
</organism>
<name>A0ABP0K670_9DINO</name>
<dbReference type="Proteomes" id="UP001642464">
    <property type="component" value="Unassembled WGS sequence"/>
</dbReference>